<dbReference type="EMBL" id="JBHSGD010000008">
    <property type="protein sequence ID" value="MFC4653119.1"/>
    <property type="molecule type" value="Genomic_DNA"/>
</dbReference>
<gene>
    <name evidence="1" type="ORF">ACFO26_09405</name>
</gene>
<protein>
    <submittedName>
        <fullName evidence="1">Uncharacterized protein</fullName>
    </submittedName>
</protein>
<evidence type="ECO:0000313" key="2">
    <source>
        <dbReference type="Proteomes" id="UP001595987"/>
    </source>
</evidence>
<name>A0ABV9JIF5_9LACT</name>
<dbReference type="Proteomes" id="UP001595987">
    <property type="component" value="Unassembled WGS sequence"/>
</dbReference>
<reference evidence="2" key="1">
    <citation type="journal article" date="2019" name="Int. J. Syst. Evol. Microbiol.">
        <title>The Global Catalogue of Microorganisms (GCM) 10K type strain sequencing project: providing services to taxonomists for standard genome sequencing and annotation.</title>
        <authorList>
            <consortium name="The Broad Institute Genomics Platform"/>
            <consortium name="The Broad Institute Genome Sequencing Center for Infectious Disease"/>
            <person name="Wu L."/>
            <person name="Ma J."/>
        </authorList>
    </citation>
    <scope>NUCLEOTIDE SEQUENCE [LARGE SCALE GENOMIC DNA]</scope>
    <source>
        <strain evidence="2">CCUG 63287</strain>
    </source>
</reference>
<sequence length="103" mass="12349">MGLFERFKQEKEKESPQETFERLMTFMKSNQVWHGLRVDKNGQTGEIGLFVFTSQEEMQRNKNWWDEGRALTQSSFQELAENFCANSLKERELWSILFMRFVA</sequence>
<accession>A0ABV9JIF5</accession>
<proteinExistence type="predicted"/>
<evidence type="ECO:0000313" key="1">
    <source>
        <dbReference type="EMBL" id="MFC4653119.1"/>
    </source>
</evidence>
<dbReference type="RefSeq" id="WP_213536248.1">
    <property type="nucleotide sequence ID" value="NZ_BOVQ01000006.1"/>
</dbReference>
<comment type="caution">
    <text evidence="1">The sequence shown here is derived from an EMBL/GenBank/DDBJ whole genome shotgun (WGS) entry which is preliminary data.</text>
</comment>
<keyword evidence="2" id="KW-1185">Reference proteome</keyword>
<organism evidence="1 2">
    <name type="scientific">Lactococcus nasutitermitis</name>
    <dbReference type="NCBI Taxonomy" id="1652957"/>
    <lineage>
        <taxon>Bacteria</taxon>
        <taxon>Bacillati</taxon>
        <taxon>Bacillota</taxon>
        <taxon>Bacilli</taxon>
        <taxon>Lactobacillales</taxon>
        <taxon>Streptococcaceae</taxon>
        <taxon>Lactococcus</taxon>
    </lineage>
</organism>